<name>A0ABW3WCD4_9RHOO</name>
<evidence type="ECO:0000313" key="6">
    <source>
        <dbReference type="Proteomes" id="UP001597158"/>
    </source>
</evidence>
<dbReference type="Gene3D" id="3.30.450.90">
    <property type="match status" value="1"/>
</dbReference>
<dbReference type="Gene3D" id="3.30.300.160">
    <property type="entry name" value="Type II secretion system, protein E, N-terminal domain"/>
    <property type="match status" value="1"/>
</dbReference>
<dbReference type="InterPro" id="IPR027417">
    <property type="entry name" value="P-loop_NTPase"/>
</dbReference>
<gene>
    <name evidence="5" type="ORF">ACFQ4M_08225</name>
</gene>
<keyword evidence="3" id="KW-0067">ATP-binding</keyword>
<organism evidence="5 6">
    <name type="scientific">Thauera mechernichensis</name>
    <dbReference type="NCBI Taxonomy" id="82788"/>
    <lineage>
        <taxon>Bacteria</taxon>
        <taxon>Pseudomonadati</taxon>
        <taxon>Pseudomonadota</taxon>
        <taxon>Betaproteobacteria</taxon>
        <taxon>Rhodocyclales</taxon>
        <taxon>Zoogloeaceae</taxon>
        <taxon>Thauera</taxon>
    </lineage>
</organism>
<dbReference type="Proteomes" id="UP001597158">
    <property type="component" value="Unassembled WGS sequence"/>
</dbReference>
<evidence type="ECO:0000256" key="2">
    <source>
        <dbReference type="ARBA" id="ARBA00022741"/>
    </source>
</evidence>
<protein>
    <submittedName>
        <fullName evidence="5">GspE/PulE family protein</fullName>
    </submittedName>
</protein>
<evidence type="ECO:0000256" key="3">
    <source>
        <dbReference type="ARBA" id="ARBA00022840"/>
    </source>
</evidence>
<dbReference type="PANTHER" id="PTHR30258">
    <property type="entry name" value="TYPE II SECRETION SYSTEM PROTEIN GSPE-RELATED"/>
    <property type="match status" value="1"/>
</dbReference>
<dbReference type="PANTHER" id="PTHR30258:SF2">
    <property type="entry name" value="COMG OPERON PROTEIN 1"/>
    <property type="match status" value="1"/>
</dbReference>
<comment type="similarity">
    <text evidence="1">Belongs to the GSP E family.</text>
</comment>
<dbReference type="PROSITE" id="PS00662">
    <property type="entry name" value="T2SP_E"/>
    <property type="match status" value="1"/>
</dbReference>
<dbReference type="EMBL" id="JBHTMC010000014">
    <property type="protein sequence ID" value="MFD1263571.1"/>
    <property type="molecule type" value="Genomic_DNA"/>
</dbReference>
<keyword evidence="6" id="KW-1185">Reference proteome</keyword>
<dbReference type="CDD" id="cd01129">
    <property type="entry name" value="PulE-GspE-like"/>
    <property type="match status" value="1"/>
</dbReference>
<dbReference type="Gene3D" id="3.40.50.300">
    <property type="entry name" value="P-loop containing nucleotide triphosphate hydrolases"/>
    <property type="match status" value="1"/>
</dbReference>
<dbReference type="Pfam" id="PF00437">
    <property type="entry name" value="T2SSE"/>
    <property type="match status" value="1"/>
</dbReference>
<dbReference type="InterPro" id="IPR001482">
    <property type="entry name" value="T2SS/T4SS_dom"/>
</dbReference>
<proteinExistence type="inferred from homology"/>
<accession>A0ABW3WCD4</accession>
<evidence type="ECO:0000256" key="1">
    <source>
        <dbReference type="ARBA" id="ARBA00006611"/>
    </source>
</evidence>
<dbReference type="Pfam" id="PF05157">
    <property type="entry name" value="MshEN"/>
    <property type="match status" value="1"/>
</dbReference>
<dbReference type="RefSeq" id="WP_277833599.1">
    <property type="nucleotide sequence ID" value="NZ_JARQZE010000008.1"/>
</dbReference>
<dbReference type="SUPFAM" id="SSF160246">
    <property type="entry name" value="EspE N-terminal domain-like"/>
    <property type="match status" value="1"/>
</dbReference>
<feature type="domain" description="Bacterial type II secretion system protein E" evidence="4">
    <location>
        <begin position="372"/>
        <end position="386"/>
    </location>
</feature>
<reference evidence="6" key="1">
    <citation type="journal article" date="2019" name="Int. J. Syst. Evol. Microbiol.">
        <title>The Global Catalogue of Microorganisms (GCM) 10K type strain sequencing project: providing services to taxonomists for standard genome sequencing and annotation.</title>
        <authorList>
            <consortium name="The Broad Institute Genomics Platform"/>
            <consortium name="The Broad Institute Genome Sequencing Center for Infectious Disease"/>
            <person name="Wu L."/>
            <person name="Ma J."/>
        </authorList>
    </citation>
    <scope>NUCLEOTIDE SEQUENCE [LARGE SCALE GENOMIC DNA]</scope>
    <source>
        <strain evidence="6">CCUG 48884</strain>
    </source>
</reference>
<keyword evidence="2" id="KW-0547">Nucleotide-binding</keyword>
<dbReference type="InterPro" id="IPR037257">
    <property type="entry name" value="T2SS_E_N_sf"/>
</dbReference>
<dbReference type="InterPro" id="IPR003593">
    <property type="entry name" value="AAA+_ATPase"/>
</dbReference>
<evidence type="ECO:0000313" key="5">
    <source>
        <dbReference type="EMBL" id="MFD1263571.1"/>
    </source>
</evidence>
<dbReference type="SMART" id="SM00382">
    <property type="entry name" value="AAA"/>
    <property type="match status" value="1"/>
</dbReference>
<sequence>MNAPQSIGQTLLAAGLIGEDQLRIALREQPARRQPLGRVLVDMGFVSEAALRETLATRSGLPFVDLSVALADPDAVARVPQALARRHRLLPLQYDAARHRLIVAMADAHDIVALDRLRGELGPDVHIELRLAGDTELGRAIDHHYGEAGSIEDLVRALESRTPSEVRDGQLVVRLVDALLADAAARGASDLHFEPEPAFLRIRHRIDGTLRQVRAIHKACWPELAVRLKVMAGLDIAESRSPQDGRISVAVGGRAIDFRVATQPTLHGENIVLRILDRDKGIVPLPALGLDEDQAATLARILGRPDGLTLVVGPTGSGKTTTLYSILNHLNTEAVNIMTLEDPVEYPLAMIRQTQIGDAARLGFADGVRALLRQDPDVILVGEIRDADTAAMALRAALTGHQVFATLHANSVFGALPRLLDIGLNAELLAGNLAGILSQRLVRCLCPHCRTAHVADGAERALLGLATDTATPVLYHAAGCPACDFRGYRGRRAIFEILHLTPELDELIARKASPGMLQAAAREAGHRSLLEDGLRRVADGTTSLHELARVVDLGQAGKAAARGACA</sequence>
<dbReference type="SUPFAM" id="SSF52540">
    <property type="entry name" value="P-loop containing nucleoside triphosphate hydrolases"/>
    <property type="match status" value="1"/>
</dbReference>
<dbReference type="InterPro" id="IPR007831">
    <property type="entry name" value="T2SS_GspE_N"/>
</dbReference>
<comment type="caution">
    <text evidence="5">The sequence shown here is derived from an EMBL/GenBank/DDBJ whole genome shotgun (WGS) entry which is preliminary data.</text>
</comment>
<evidence type="ECO:0000259" key="4">
    <source>
        <dbReference type="PROSITE" id="PS00662"/>
    </source>
</evidence>